<dbReference type="EMBL" id="LT607413">
    <property type="protein sequence ID" value="SCF00383.1"/>
    <property type="molecule type" value="Genomic_DNA"/>
</dbReference>
<gene>
    <name evidence="1" type="ORF">GA0070618_2564</name>
</gene>
<dbReference type="OrthoDB" id="487569at2"/>
<dbReference type="AlphaFoldDB" id="A0A1C4WW40"/>
<keyword evidence="2" id="KW-1185">Reference proteome</keyword>
<organism evidence="1 2">
    <name type="scientific">Micromonospora echinospora</name>
    <name type="common">Micromonospora purpurea</name>
    <dbReference type="NCBI Taxonomy" id="1877"/>
    <lineage>
        <taxon>Bacteria</taxon>
        <taxon>Bacillati</taxon>
        <taxon>Actinomycetota</taxon>
        <taxon>Actinomycetes</taxon>
        <taxon>Micromonosporales</taxon>
        <taxon>Micromonosporaceae</taxon>
        <taxon>Micromonospora</taxon>
    </lineage>
</organism>
<evidence type="ECO:0008006" key="3">
    <source>
        <dbReference type="Google" id="ProtNLM"/>
    </source>
</evidence>
<dbReference type="Proteomes" id="UP000198253">
    <property type="component" value="Chromosome I"/>
</dbReference>
<dbReference type="RefSeq" id="WP_088981819.1">
    <property type="nucleotide sequence ID" value="NZ_LT607413.1"/>
</dbReference>
<name>A0A1C4WW40_MICEC</name>
<protein>
    <recommendedName>
        <fullName evidence="3">Type II toxin-antitoxin system RelE/ParE family toxin</fullName>
    </recommendedName>
</protein>
<evidence type="ECO:0000313" key="2">
    <source>
        <dbReference type="Proteomes" id="UP000198253"/>
    </source>
</evidence>
<evidence type="ECO:0000313" key="1">
    <source>
        <dbReference type="EMBL" id="SCF00383.1"/>
    </source>
</evidence>
<reference evidence="2" key="1">
    <citation type="submission" date="2016-06" db="EMBL/GenBank/DDBJ databases">
        <authorList>
            <person name="Varghese N."/>
            <person name="Submissions Spin"/>
        </authorList>
    </citation>
    <scope>NUCLEOTIDE SEQUENCE [LARGE SCALE GENOMIC DNA]</scope>
    <source>
        <strain evidence="2">DSM 43816</strain>
    </source>
</reference>
<sequence>MSPKRGDRAAPPAVDGEYELRFADSAAAEGWERLAQQAPANLRRAYEVLRAAPRARTSPDRQHRLKGSLASVSWKGQELERWQYEVTGGGRIWYLVDDERRTLWLVYAGTGHPRETD</sequence>
<dbReference type="InParanoid" id="A0A1C4WW40"/>
<accession>A0A1C4WW40</accession>
<proteinExistence type="predicted"/>